<keyword evidence="2" id="KW-0812">Transmembrane</keyword>
<comment type="caution">
    <text evidence="3">The sequence shown here is derived from an EMBL/GenBank/DDBJ whole genome shotgun (WGS) entry which is preliminary data.</text>
</comment>
<evidence type="ECO:0000313" key="4">
    <source>
        <dbReference type="Proteomes" id="UP000828390"/>
    </source>
</evidence>
<evidence type="ECO:0000256" key="2">
    <source>
        <dbReference type="SAM" id="Phobius"/>
    </source>
</evidence>
<feature type="transmembrane region" description="Helical" evidence="2">
    <location>
        <begin position="28"/>
        <end position="47"/>
    </location>
</feature>
<organism evidence="3 4">
    <name type="scientific">Dreissena polymorpha</name>
    <name type="common">Zebra mussel</name>
    <name type="synonym">Mytilus polymorpha</name>
    <dbReference type="NCBI Taxonomy" id="45954"/>
    <lineage>
        <taxon>Eukaryota</taxon>
        <taxon>Metazoa</taxon>
        <taxon>Spiralia</taxon>
        <taxon>Lophotrochozoa</taxon>
        <taxon>Mollusca</taxon>
        <taxon>Bivalvia</taxon>
        <taxon>Autobranchia</taxon>
        <taxon>Heteroconchia</taxon>
        <taxon>Euheterodonta</taxon>
        <taxon>Imparidentia</taxon>
        <taxon>Neoheterodontei</taxon>
        <taxon>Myida</taxon>
        <taxon>Dreissenoidea</taxon>
        <taxon>Dreissenidae</taxon>
        <taxon>Dreissena</taxon>
    </lineage>
</organism>
<gene>
    <name evidence="3" type="ORF">DPMN_109561</name>
</gene>
<evidence type="ECO:0000313" key="3">
    <source>
        <dbReference type="EMBL" id="KAH3836191.1"/>
    </source>
</evidence>
<dbReference type="GO" id="GO:0005739">
    <property type="term" value="C:mitochondrion"/>
    <property type="evidence" value="ECO:0007669"/>
    <property type="project" value="GOC"/>
</dbReference>
<keyword evidence="2" id="KW-1133">Transmembrane helix</keyword>
<accession>A0A9D4QM34</accession>
<dbReference type="InterPro" id="IPR027917">
    <property type="entry name" value="MITRAC7/Phoenixin"/>
</dbReference>
<dbReference type="Pfam" id="PF15061">
    <property type="entry name" value="MITRAC7_Phoenixin"/>
    <property type="match status" value="1"/>
</dbReference>
<dbReference type="GO" id="GO:0016020">
    <property type="term" value="C:membrane"/>
    <property type="evidence" value="ECO:0007669"/>
    <property type="project" value="InterPro"/>
</dbReference>
<reference evidence="3" key="2">
    <citation type="submission" date="2020-11" db="EMBL/GenBank/DDBJ databases">
        <authorList>
            <person name="McCartney M.A."/>
            <person name="Auch B."/>
            <person name="Kono T."/>
            <person name="Mallez S."/>
            <person name="Becker A."/>
            <person name="Gohl D.M."/>
            <person name="Silverstein K.A.T."/>
            <person name="Koren S."/>
            <person name="Bechman K.B."/>
            <person name="Herman A."/>
            <person name="Abrahante J.E."/>
            <person name="Garbe J."/>
        </authorList>
    </citation>
    <scope>NUCLEOTIDE SEQUENCE</scope>
    <source>
        <strain evidence="3">Duluth1</strain>
        <tissue evidence="3">Whole animal</tissue>
    </source>
</reference>
<dbReference type="Proteomes" id="UP000828390">
    <property type="component" value="Unassembled WGS sequence"/>
</dbReference>
<protein>
    <recommendedName>
        <fullName evidence="5">Transmembrane protein</fullName>
    </recommendedName>
</protein>
<keyword evidence="4" id="KW-1185">Reference proteome</keyword>
<dbReference type="AlphaFoldDB" id="A0A9D4QM34"/>
<proteinExistence type="predicted"/>
<dbReference type="EMBL" id="JAIWYP010000004">
    <property type="protein sequence ID" value="KAH3836191.1"/>
    <property type="molecule type" value="Genomic_DNA"/>
</dbReference>
<evidence type="ECO:0008006" key="5">
    <source>
        <dbReference type="Google" id="ProtNLM"/>
    </source>
</evidence>
<feature type="region of interest" description="Disordered" evidence="1">
    <location>
        <begin position="70"/>
        <end position="91"/>
    </location>
</feature>
<keyword evidence="2" id="KW-0472">Membrane</keyword>
<evidence type="ECO:0000256" key="1">
    <source>
        <dbReference type="SAM" id="MobiDB-lite"/>
    </source>
</evidence>
<reference evidence="3" key="1">
    <citation type="journal article" date="2019" name="bioRxiv">
        <title>The Genome of the Zebra Mussel, Dreissena polymorpha: A Resource for Invasive Species Research.</title>
        <authorList>
            <person name="McCartney M.A."/>
            <person name="Auch B."/>
            <person name="Kono T."/>
            <person name="Mallez S."/>
            <person name="Zhang Y."/>
            <person name="Obille A."/>
            <person name="Becker A."/>
            <person name="Abrahante J.E."/>
            <person name="Garbe J."/>
            <person name="Badalamenti J.P."/>
            <person name="Herman A."/>
            <person name="Mangelson H."/>
            <person name="Liachko I."/>
            <person name="Sullivan S."/>
            <person name="Sone E.D."/>
            <person name="Koren S."/>
            <person name="Silverstein K.A.T."/>
            <person name="Beckman K.B."/>
            <person name="Gohl D.M."/>
        </authorList>
    </citation>
    <scope>NUCLEOTIDE SEQUENCE</scope>
    <source>
        <strain evidence="3">Duluth1</strain>
        <tissue evidence="3">Whole animal</tissue>
    </source>
</reference>
<sequence length="91" mass="10872">MRLSLRWFQNQRVNFDQRDARDGKAKKGYYYLLAFLAVTVPSIYFAIIQPMMNPTKWQKISNEARRGIDREQIQPGMDMWSDPFKKKPKSQ</sequence>
<name>A0A9D4QM34_DREPO</name>
<dbReference type="GO" id="GO:0033617">
    <property type="term" value="P:mitochondrial respiratory chain complex IV assembly"/>
    <property type="evidence" value="ECO:0007669"/>
    <property type="project" value="InterPro"/>
</dbReference>